<accession>A0A9P4HJJ6</accession>
<feature type="compositionally biased region" description="Polar residues" evidence="1">
    <location>
        <begin position="337"/>
        <end position="354"/>
    </location>
</feature>
<proteinExistence type="predicted"/>
<feature type="region of interest" description="Disordered" evidence="1">
    <location>
        <begin position="332"/>
        <end position="368"/>
    </location>
</feature>
<feature type="region of interest" description="Disordered" evidence="1">
    <location>
        <begin position="1"/>
        <end position="37"/>
    </location>
</feature>
<feature type="compositionally biased region" description="Low complexity" evidence="1">
    <location>
        <begin position="11"/>
        <end position="22"/>
    </location>
</feature>
<reference evidence="2" key="1">
    <citation type="journal article" date="2020" name="Stud. Mycol.">
        <title>101 Dothideomycetes genomes: a test case for predicting lifestyles and emergence of pathogens.</title>
        <authorList>
            <person name="Haridas S."/>
            <person name="Albert R."/>
            <person name="Binder M."/>
            <person name="Bloem J."/>
            <person name="Labutti K."/>
            <person name="Salamov A."/>
            <person name="Andreopoulos B."/>
            <person name="Baker S."/>
            <person name="Barry K."/>
            <person name="Bills G."/>
            <person name="Bluhm B."/>
            <person name="Cannon C."/>
            <person name="Castanera R."/>
            <person name="Culley D."/>
            <person name="Daum C."/>
            <person name="Ezra D."/>
            <person name="Gonzalez J."/>
            <person name="Henrissat B."/>
            <person name="Kuo A."/>
            <person name="Liang C."/>
            <person name="Lipzen A."/>
            <person name="Lutzoni F."/>
            <person name="Magnuson J."/>
            <person name="Mondo S."/>
            <person name="Nolan M."/>
            <person name="Ohm R."/>
            <person name="Pangilinan J."/>
            <person name="Park H.-J."/>
            <person name="Ramirez L."/>
            <person name="Alfaro M."/>
            <person name="Sun H."/>
            <person name="Tritt A."/>
            <person name="Yoshinaga Y."/>
            <person name="Zwiers L.-H."/>
            <person name="Turgeon B."/>
            <person name="Goodwin S."/>
            <person name="Spatafora J."/>
            <person name="Crous P."/>
            <person name="Grigoriev I."/>
        </authorList>
    </citation>
    <scope>NUCLEOTIDE SEQUENCE</scope>
    <source>
        <strain evidence="2">CBS 110217</strain>
    </source>
</reference>
<feature type="compositionally biased region" description="Basic and acidic residues" evidence="1">
    <location>
        <begin position="297"/>
        <end position="307"/>
    </location>
</feature>
<name>A0A9P4HJJ6_9PLEO</name>
<dbReference type="OrthoDB" id="3792684at2759"/>
<keyword evidence="3" id="KW-1185">Reference proteome</keyword>
<sequence>MPVIKREESPEAPIASIAPAIPTGAHTSPRDFSGLPMTAEDAQDVKPTIPTMPPPKPYIVAAHTRPTLSLYNGSSPRKYRFSAPPSSPSNVVVSRPLPFAPRLPSRLDSAVATVGRVNKATSTRTTNSTTPHTLPRITHLTKALQRKDNRTNTCKARMDNFFDHNGEVLSDIGDLDEPSGFPPMFTIGEDDRTVTIPKADLDNLRYQVQLLEDARAANEEKVRAQDRVIQECLAFNQSMHVTCHNLNARLTAVEAASTFKKPQELHEEAASGPTVRFRAWRGPADARSRSPSPSARAYRERDDRKSEVTGSAKKGRKKLQISVPDKVYAQPAVGLPTPQTSFTEPLKTAQTPKTPLTPGRIGPPSSAKKTYTCVSKRGYHNLNEVIPPPYVQIPLLPLTDTEIIVFFFNSLTRPIVSLRLYAREWGPASICDVLNAHRVIEPPYLRNTVSVKCTTAIKNGRKRYGDDWDEINRAAFKDMRDDRATDMISLAADEIEYKSDFDIRALCNGLKMFPDETSDGGIFTRCVKWCHENNAAYTLANVWELASDLDAGNTPKHISSPHPSVDEPATPKQEDVESDDGEEKSVASDDSGLGAIRAIEEAF</sequence>
<dbReference type="Proteomes" id="UP000799777">
    <property type="component" value="Unassembled WGS sequence"/>
</dbReference>
<protein>
    <submittedName>
        <fullName evidence="2">Uncharacterized protein</fullName>
    </submittedName>
</protein>
<feature type="region of interest" description="Disordered" evidence="1">
    <location>
        <begin position="262"/>
        <end position="319"/>
    </location>
</feature>
<feature type="compositionally biased region" description="Low complexity" evidence="1">
    <location>
        <begin position="281"/>
        <end position="296"/>
    </location>
</feature>
<dbReference type="AlphaFoldDB" id="A0A9P4HJJ6"/>
<comment type="caution">
    <text evidence="2">The sequence shown here is derived from an EMBL/GenBank/DDBJ whole genome shotgun (WGS) entry which is preliminary data.</text>
</comment>
<evidence type="ECO:0000256" key="1">
    <source>
        <dbReference type="SAM" id="MobiDB-lite"/>
    </source>
</evidence>
<evidence type="ECO:0000313" key="2">
    <source>
        <dbReference type="EMBL" id="KAF2034161.1"/>
    </source>
</evidence>
<organism evidence="2 3">
    <name type="scientific">Setomelanomma holmii</name>
    <dbReference type="NCBI Taxonomy" id="210430"/>
    <lineage>
        <taxon>Eukaryota</taxon>
        <taxon>Fungi</taxon>
        <taxon>Dikarya</taxon>
        <taxon>Ascomycota</taxon>
        <taxon>Pezizomycotina</taxon>
        <taxon>Dothideomycetes</taxon>
        <taxon>Pleosporomycetidae</taxon>
        <taxon>Pleosporales</taxon>
        <taxon>Pleosporineae</taxon>
        <taxon>Phaeosphaeriaceae</taxon>
        <taxon>Setomelanomma</taxon>
    </lineage>
</organism>
<evidence type="ECO:0000313" key="3">
    <source>
        <dbReference type="Proteomes" id="UP000799777"/>
    </source>
</evidence>
<dbReference type="EMBL" id="ML978162">
    <property type="protein sequence ID" value="KAF2034161.1"/>
    <property type="molecule type" value="Genomic_DNA"/>
</dbReference>
<gene>
    <name evidence="2" type="ORF">EK21DRAFT_108205</name>
</gene>
<feature type="region of interest" description="Disordered" evidence="1">
    <location>
        <begin position="553"/>
        <end position="603"/>
    </location>
</feature>